<protein>
    <recommendedName>
        <fullName evidence="3">Transcriptional regulator</fullName>
    </recommendedName>
</protein>
<reference evidence="1 2" key="1">
    <citation type="submission" date="2020-01" db="EMBL/GenBank/DDBJ databases">
        <authorList>
            <person name="Lee S.D."/>
        </authorList>
    </citation>
    <scope>NUCLEOTIDE SEQUENCE [LARGE SCALE GENOMIC DNA]</scope>
    <source>
        <strain evidence="1 2">SAP-1</strain>
    </source>
</reference>
<proteinExistence type="predicted"/>
<keyword evidence="2" id="KW-1185">Reference proteome</keyword>
<reference evidence="1 2" key="2">
    <citation type="submission" date="2020-06" db="EMBL/GenBank/DDBJ databases">
        <title>Polyphasic characterization of a Rahnella strain isolated from tree sap.</title>
        <authorList>
            <person name="Kim I.S."/>
        </authorList>
    </citation>
    <scope>NUCLEOTIDE SEQUENCE [LARGE SCALE GENOMIC DNA]</scope>
    <source>
        <strain evidence="1 2">SAP-1</strain>
    </source>
</reference>
<evidence type="ECO:0000313" key="2">
    <source>
        <dbReference type="Proteomes" id="UP000585363"/>
    </source>
</evidence>
<evidence type="ECO:0008006" key="3">
    <source>
        <dbReference type="Google" id="ProtNLM"/>
    </source>
</evidence>
<accession>A0A848MK59</accession>
<sequence>MNEQELHQLVLSLNQQVENNAIQNLVMRNLLITLCNTLTPVQKQQVMVQMRAIHQISDRERAVGDKQQLAILDASRREMEVMLHLIS</sequence>
<comment type="caution">
    <text evidence="1">The sequence shown here is derived from an EMBL/GenBank/DDBJ whole genome shotgun (WGS) entry which is preliminary data.</text>
</comment>
<dbReference type="EMBL" id="JAADJU010000007">
    <property type="protein sequence ID" value="NMP28095.1"/>
    <property type="molecule type" value="Genomic_DNA"/>
</dbReference>
<organism evidence="1 2">
    <name type="scientific">Rouxiella aceris</name>
    <dbReference type="NCBI Taxonomy" id="2703884"/>
    <lineage>
        <taxon>Bacteria</taxon>
        <taxon>Pseudomonadati</taxon>
        <taxon>Pseudomonadota</taxon>
        <taxon>Gammaproteobacteria</taxon>
        <taxon>Enterobacterales</taxon>
        <taxon>Yersiniaceae</taxon>
        <taxon>Rouxiella</taxon>
    </lineage>
</organism>
<evidence type="ECO:0000313" key="1">
    <source>
        <dbReference type="EMBL" id="NMP28095.1"/>
    </source>
</evidence>
<name>A0A848MK59_9GAMM</name>
<dbReference type="AlphaFoldDB" id="A0A848MK59"/>
<gene>
    <name evidence="1" type="ORF">GW590_14630</name>
</gene>
<dbReference type="Proteomes" id="UP000585363">
    <property type="component" value="Unassembled WGS sequence"/>
</dbReference>
<dbReference type="RefSeq" id="WP_169403793.1">
    <property type="nucleotide sequence ID" value="NZ_JAADJU010000007.1"/>
</dbReference>